<name>A0AA90PIP6_9HELI</name>
<dbReference type="Proteomes" id="UP001240777">
    <property type="component" value="Unassembled WGS sequence"/>
</dbReference>
<reference evidence="1 3" key="3">
    <citation type="journal article" date="2024" name="Syst. Appl. Microbiol.">
        <title>Helicobacter cappadocius sp. nov., from lizards: The first psychrotrophic Helicobacter species.</title>
        <authorList>
            <person name="Aydin F."/>
            <person name="Tarhane S."/>
            <person name="Karakaya E."/>
            <person name="Abay S."/>
            <person name="Kayman T."/>
            <person name="Guran O."/>
            <person name="Bozkurt E."/>
            <person name="Uzum N."/>
            <person name="Avci A."/>
            <person name="Olgun K."/>
            <person name="Jablonski D."/>
            <person name="Guran C."/>
            <person name="Burcin Saticioglu I."/>
        </authorList>
    </citation>
    <scope>NUCLEOTIDE SEQUENCE [LARGE SCALE GENOMIC DNA]</scope>
    <source>
        <strain evidence="1">Faydin-H75</strain>
        <strain evidence="3">faydin-H76</strain>
    </source>
</reference>
<dbReference type="AlphaFoldDB" id="A0AA90PIP6"/>
<dbReference type="Gene3D" id="3.90.1150.10">
    <property type="entry name" value="Aspartate Aminotransferase, domain 1"/>
    <property type="match status" value="1"/>
</dbReference>
<sequence>MRLDFLQNYPLNSKSNQILMDYSHPNISPIIPQENTNLKQKAKELAQIFGGNSVNSFGFGFCDWFTLFSQISKSHQIAYAISNHQQANQASKHLQKKPKKLIINPKSGVLEIKSINEAIHQNCNCFIIPFINQDILTINDISTISKILQEKLKDFILIIDISYAQSSMIPIPKILDKNTIFLLNSESLGILRGNGVSITKDFFDPELLCDTLGNIKLFDALLHAIKNPTINITEDTKTIFYEKLKTILKENLSLFAPLEYTLPNALPLRFHSIKARVFLQNLLIEDIHAINGQECLFGFSKPSFVLQEMGYSESQARELVSISYAEIQNIDKISEILSRVYFQIRSIGI</sequence>
<comment type="caution">
    <text evidence="2">The sequence shown here is derived from an EMBL/GenBank/DDBJ whole genome shotgun (WGS) entry which is preliminary data.</text>
</comment>
<dbReference type="InterPro" id="IPR015422">
    <property type="entry name" value="PyrdxlP-dep_Trfase_small"/>
</dbReference>
<dbReference type="Proteomes" id="UP001177258">
    <property type="component" value="Unassembled WGS sequence"/>
</dbReference>
<dbReference type="EMBL" id="JAUYZK010000005">
    <property type="protein sequence ID" value="MDP2538982.1"/>
    <property type="molecule type" value="Genomic_DNA"/>
</dbReference>
<reference evidence="2 4" key="1">
    <citation type="submission" date="2023-07" db="EMBL/GenBank/DDBJ databases">
        <title>Unpublished Manusciprt.</title>
        <authorList>
            <person name="Aydin F."/>
            <person name="Tarhane S."/>
            <person name="Saticioglu I.B."/>
            <person name="Karakaya E."/>
            <person name="Abay S."/>
            <person name="Guran O."/>
            <person name="Bozkurt E."/>
            <person name="Uzum N."/>
            <person name="Olgun K."/>
            <person name="Jablonski D."/>
        </authorList>
    </citation>
    <scope>NUCLEOTIDE SEQUENCE</scope>
    <source>
        <strain evidence="4">faydin-H75</strain>
        <strain evidence="2">Faydin-H76</strain>
    </source>
</reference>
<dbReference type="InterPro" id="IPR015421">
    <property type="entry name" value="PyrdxlP-dep_Trfase_major"/>
</dbReference>
<evidence type="ECO:0008006" key="5">
    <source>
        <dbReference type="Google" id="ProtNLM"/>
    </source>
</evidence>
<keyword evidence="4" id="KW-1185">Reference proteome</keyword>
<evidence type="ECO:0000313" key="2">
    <source>
        <dbReference type="EMBL" id="MDP2538982.1"/>
    </source>
</evidence>
<proteinExistence type="predicted"/>
<evidence type="ECO:0000313" key="3">
    <source>
        <dbReference type="Proteomes" id="UP001177258"/>
    </source>
</evidence>
<dbReference type="Gene3D" id="3.40.640.10">
    <property type="entry name" value="Type I PLP-dependent aspartate aminotransferase-like (Major domain)"/>
    <property type="match status" value="1"/>
</dbReference>
<accession>A0AA90PIP6</accession>
<dbReference type="EMBL" id="JAUPEV010000004">
    <property type="protein sequence ID" value="MDO7253029.1"/>
    <property type="molecule type" value="Genomic_DNA"/>
</dbReference>
<organism evidence="2 3">
    <name type="scientific">Helicobacter cappadocius</name>
    <dbReference type="NCBI Taxonomy" id="3063998"/>
    <lineage>
        <taxon>Bacteria</taxon>
        <taxon>Pseudomonadati</taxon>
        <taxon>Campylobacterota</taxon>
        <taxon>Epsilonproteobacteria</taxon>
        <taxon>Campylobacterales</taxon>
        <taxon>Helicobacteraceae</taxon>
        <taxon>Helicobacter</taxon>
    </lineage>
</organism>
<evidence type="ECO:0000313" key="4">
    <source>
        <dbReference type="Proteomes" id="UP001240777"/>
    </source>
</evidence>
<dbReference type="InterPro" id="IPR015424">
    <property type="entry name" value="PyrdxlP-dep_Trfase"/>
</dbReference>
<reference evidence="1" key="2">
    <citation type="submission" date="2023-07" db="EMBL/GenBank/DDBJ databases">
        <authorList>
            <person name="Aydin F."/>
            <person name="Tarhane S."/>
            <person name="Saticioglu I.B."/>
            <person name="Karakaya E."/>
            <person name="Abay S."/>
            <person name="Guran O."/>
            <person name="Bozkurt E."/>
            <person name="Uzum N."/>
            <person name="Olgun K."/>
            <person name="Jablonski D."/>
        </authorList>
    </citation>
    <scope>NUCLEOTIDE SEQUENCE</scope>
    <source>
        <strain evidence="1">Faydin-H75</strain>
    </source>
</reference>
<protein>
    <recommendedName>
        <fullName evidence="5">Cysteine desulfurase</fullName>
    </recommendedName>
</protein>
<dbReference type="RefSeq" id="WP_305516869.1">
    <property type="nucleotide sequence ID" value="NZ_JAUPEV010000004.1"/>
</dbReference>
<gene>
    <name evidence="1" type="ORF">Q5I04_03780</name>
    <name evidence="2" type="ORF">Q5I06_04225</name>
</gene>
<dbReference type="SUPFAM" id="SSF53383">
    <property type="entry name" value="PLP-dependent transferases"/>
    <property type="match status" value="1"/>
</dbReference>
<evidence type="ECO:0000313" key="1">
    <source>
        <dbReference type="EMBL" id="MDO7253029.1"/>
    </source>
</evidence>